<feature type="repeat" description="PPR" evidence="1">
    <location>
        <begin position="438"/>
        <end position="468"/>
    </location>
</feature>
<evidence type="ECO:0000313" key="3">
    <source>
        <dbReference type="EMBL" id="CAI4019766.1"/>
    </source>
</evidence>
<dbReference type="EMBL" id="CAMXCT020006770">
    <property type="protein sequence ID" value="CAL1173141.1"/>
    <property type="molecule type" value="Genomic_DNA"/>
</dbReference>
<dbReference type="Gene3D" id="1.25.40.10">
    <property type="entry name" value="Tetratricopeptide repeat domain"/>
    <property type="match status" value="4"/>
</dbReference>
<dbReference type="EMBL" id="CAMXCT010006770">
    <property type="protein sequence ID" value="CAI4019766.1"/>
    <property type="molecule type" value="Genomic_DNA"/>
</dbReference>
<protein>
    <recommendedName>
        <fullName evidence="2">Pseudouridine synthase RsuA/RluA-like domain-containing protein</fullName>
    </recommendedName>
</protein>
<evidence type="ECO:0000313" key="5">
    <source>
        <dbReference type="Proteomes" id="UP001152797"/>
    </source>
</evidence>
<dbReference type="PANTHER" id="PTHR45613:SF9">
    <property type="entry name" value="MITOCHONDRIAL GROUP I INTRON SPLICING FACTOR CCM1"/>
    <property type="match status" value="1"/>
</dbReference>
<organism evidence="3">
    <name type="scientific">Cladocopium goreaui</name>
    <dbReference type="NCBI Taxonomy" id="2562237"/>
    <lineage>
        <taxon>Eukaryota</taxon>
        <taxon>Sar</taxon>
        <taxon>Alveolata</taxon>
        <taxon>Dinophyceae</taxon>
        <taxon>Suessiales</taxon>
        <taxon>Symbiodiniaceae</taxon>
        <taxon>Cladocopium</taxon>
    </lineage>
</organism>
<comment type="caution">
    <text evidence="3">The sequence shown here is derived from an EMBL/GenBank/DDBJ whole genome shotgun (WGS) entry which is preliminary data.</text>
</comment>
<evidence type="ECO:0000313" key="4">
    <source>
        <dbReference type="EMBL" id="CAL1173141.1"/>
    </source>
</evidence>
<dbReference type="InterPro" id="IPR002885">
    <property type="entry name" value="PPR_rpt"/>
</dbReference>
<evidence type="ECO:0000256" key="1">
    <source>
        <dbReference type="PROSITE-ProRule" id="PRU00708"/>
    </source>
</evidence>
<name>A0A9P1GS11_9DINO</name>
<dbReference type="SUPFAM" id="SSF55120">
    <property type="entry name" value="Pseudouridine synthase"/>
    <property type="match status" value="1"/>
</dbReference>
<dbReference type="AlphaFoldDB" id="A0A9P1GS11"/>
<feature type="domain" description="Pseudouridine synthase RsuA/RluA-like" evidence="2">
    <location>
        <begin position="751"/>
        <end position="914"/>
    </location>
</feature>
<feature type="repeat" description="PPR" evidence="1">
    <location>
        <begin position="371"/>
        <end position="405"/>
    </location>
</feature>
<dbReference type="PANTHER" id="PTHR45613">
    <property type="entry name" value="PENTATRICOPEPTIDE REPEAT-CONTAINING PROTEIN"/>
    <property type="match status" value="1"/>
</dbReference>
<dbReference type="GO" id="GO:0009982">
    <property type="term" value="F:pseudouridine synthase activity"/>
    <property type="evidence" value="ECO:0007669"/>
    <property type="project" value="InterPro"/>
</dbReference>
<dbReference type="Pfam" id="PF00849">
    <property type="entry name" value="PseudoU_synth_2"/>
    <property type="match status" value="1"/>
</dbReference>
<dbReference type="InterPro" id="IPR020103">
    <property type="entry name" value="PsdUridine_synth_cat_dom_sf"/>
</dbReference>
<evidence type="ECO:0000259" key="2">
    <source>
        <dbReference type="Pfam" id="PF00849"/>
    </source>
</evidence>
<dbReference type="OrthoDB" id="413998at2759"/>
<dbReference type="CDD" id="cd02869">
    <property type="entry name" value="PseudoU_synth_RluA_like"/>
    <property type="match status" value="1"/>
</dbReference>
<keyword evidence="5" id="KW-1185">Reference proteome</keyword>
<dbReference type="InterPro" id="IPR006145">
    <property type="entry name" value="PsdUridine_synth_RsuA/RluA"/>
</dbReference>
<dbReference type="Proteomes" id="UP001152797">
    <property type="component" value="Unassembled WGS sequence"/>
</dbReference>
<dbReference type="Gene3D" id="3.30.2350.10">
    <property type="entry name" value="Pseudouridine synthase"/>
    <property type="match status" value="1"/>
</dbReference>
<gene>
    <name evidence="3" type="ORF">C1SCF055_LOCUS44240</name>
</gene>
<reference evidence="4" key="2">
    <citation type="submission" date="2024-04" db="EMBL/GenBank/DDBJ databases">
        <authorList>
            <person name="Chen Y."/>
            <person name="Shah S."/>
            <person name="Dougan E. K."/>
            <person name="Thang M."/>
            <person name="Chan C."/>
        </authorList>
    </citation>
    <scope>NUCLEOTIDE SEQUENCE [LARGE SCALE GENOMIC DNA]</scope>
</reference>
<reference evidence="3" key="1">
    <citation type="submission" date="2022-10" db="EMBL/GenBank/DDBJ databases">
        <authorList>
            <person name="Chen Y."/>
            <person name="Dougan E. K."/>
            <person name="Chan C."/>
            <person name="Rhodes N."/>
            <person name="Thang M."/>
        </authorList>
    </citation>
    <scope>NUCLEOTIDE SEQUENCE</scope>
</reference>
<dbReference type="PROSITE" id="PS51375">
    <property type="entry name" value="PPR"/>
    <property type="match status" value="2"/>
</dbReference>
<dbReference type="InterPro" id="IPR011990">
    <property type="entry name" value="TPR-like_helical_dom_sf"/>
</dbReference>
<dbReference type="Pfam" id="PF01535">
    <property type="entry name" value="PPR"/>
    <property type="match status" value="2"/>
</dbReference>
<dbReference type="Pfam" id="PF13812">
    <property type="entry name" value="PPR_3"/>
    <property type="match status" value="2"/>
</dbReference>
<dbReference type="EMBL" id="CAMXCT030006770">
    <property type="protein sequence ID" value="CAL4807078.1"/>
    <property type="molecule type" value="Genomic_DNA"/>
</dbReference>
<proteinExistence type="predicted"/>
<sequence length="960" mass="106879">MASALLTWMKDERIKPNTICYNAAITSSDDWTMALQFFSDMITAKLELDRLSGNSVLKKMPRSQSVTFLETMRELQIMPDEISYNTAIHGSEWDLALHLLRELISADLRINVVAVSSAINSCQVASEWPSALVLFQQLADHRIEPDKIAISGLFSACDKGGQWPVILDTLSALQSDSMDAQLLVIAMNALTKKQRWQDAIEIFHQAELRELRHVDLHCYTALVHACGQGKKWQSACALLDQVPCPDAALFHLAMSACWWEHALRLFQRMEEAQCQPTLVTFKSLMGTTNAWHLSAWACEEMLSRSLDTDSEFQKTIARATSPRISPLAEAMLAEPEVVDCERVIKNYKESGDWESALGVVATLCSQRFTPSLVIFNSLIHSCEKAGCWDYALATLARMEELAVEANRVTLNSAISACEKGRRWTMALQLFRRLGSDADVVSYNAALSALEKSGHWQHTLLLLEQMLQESAGNSEVSPDDAKEEKWQAALALFEKMQCSEVAADEITYNCLASACESEQWQSSLFLLLQGSDALHLALAGEVPELTSMECSQAAMVLWRLAKLRRLGVSSQVVGSAARSVAASVDVKEFHLQELISSLWSLRALGAGATAPSLRSLRRDPRLRGLRGLGLRHLAMLGKVLAESQENLAHELHLVLCEMLRRVESFPIRSLSDAALKELATAALSLMYACHFSELGEAWAIRDLRQALGRLGSHFDALRRAPTVPALLPLEVPPEGGHRNLALPRVVTQGADVLVLWKPPHWQVDERDAKVTEDVTHDDRGLMSRFLQAMAPRTSLAFNEAHQRGFLHRLDVPSSGLILTAQSFEAFYDLKFQLSTGRLERDYLVLCHGRMPARSSIESRITWTSQGPEANEVSWISAAGRASKTLILRRVSETLGFTLLEIRIRTGRRHQIRVHLCYVGHPTVMDGKYTSLATQHADSKWCLGAWYRTTGCKQATKTLGNT</sequence>
<dbReference type="GO" id="GO:0003723">
    <property type="term" value="F:RNA binding"/>
    <property type="evidence" value="ECO:0007669"/>
    <property type="project" value="InterPro"/>
</dbReference>
<accession>A0A9P1GS11</accession>
<dbReference type="GO" id="GO:0001522">
    <property type="term" value="P:pseudouridine synthesis"/>
    <property type="evidence" value="ECO:0007669"/>
    <property type="project" value="InterPro"/>
</dbReference>